<feature type="region of interest" description="Disordered" evidence="1">
    <location>
        <begin position="44"/>
        <end position="74"/>
    </location>
</feature>
<organism evidence="3 4">
    <name type="scientific">Xylaria bambusicola</name>
    <dbReference type="NCBI Taxonomy" id="326684"/>
    <lineage>
        <taxon>Eukaryota</taxon>
        <taxon>Fungi</taxon>
        <taxon>Dikarya</taxon>
        <taxon>Ascomycota</taxon>
        <taxon>Pezizomycotina</taxon>
        <taxon>Sordariomycetes</taxon>
        <taxon>Xylariomycetidae</taxon>
        <taxon>Xylariales</taxon>
        <taxon>Xylariaceae</taxon>
        <taxon>Xylaria</taxon>
    </lineage>
</organism>
<dbReference type="Proteomes" id="UP001305414">
    <property type="component" value="Unassembled WGS sequence"/>
</dbReference>
<reference evidence="3 4" key="1">
    <citation type="submission" date="2023-10" db="EMBL/GenBank/DDBJ databases">
        <title>Draft genome sequence of Xylaria bambusicola isolate GMP-LS, the root and basal stem rot pathogen of sugarcane in Indonesia.</title>
        <authorList>
            <person name="Selvaraj P."/>
            <person name="Muralishankar V."/>
            <person name="Muruganantham S."/>
            <person name="Sp S."/>
            <person name="Haryani S."/>
            <person name="Lau K.J.X."/>
            <person name="Naqvi N.I."/>
        </authorList>
    </citation>
    <scope>NUCLEOTIDE SEQUENCE [LARGE SCALE GENOMIC DNA]</scope>
    <source>
        <strain evidence="3">GMP-LS</strain>
    </source>
</reference>
<evidence type="ECO:0000313" key="4">
    <source>
        <dbReference type="Proteomes" id="UP001305414"/>
    </source>
</evidence>
<dbReference type="AlphaFoldDB" id="A0AAN7UL56"/>
<protein>
    <submittedName>
        <fullName evidence="3">Uncharacterized protein</fullName>
    </submittedName>
</protein>
<feature type="signal peptide" evidence="2">
    <location>
        <begin position="1"/>
        <end position="20"/>
    </location>
</feature>
<proteinExistence type="predicted"/>
<evidence type="ECO:0000313" key="3">
    <source>
        <dbReference type="EMBL" id="KAK5627326.1"/>
    </source>
</evidence>
<dbReference type="EMBL" id="JAWHQM010000005">
    <property type="protein sequence ID" value="KAK5627326.1"/>
    <property type="molecule type" value="Genomic_DNA"/>
</dbReference>
<gene>
    <name evidence="3" type="ORF">RRF57_003042</name>
</gene>
<keyword evidence="2" id="KW-0732">Signal</keyword>
<keyword evidence="4" id="KW-1185">Reference proteome</keyword>
<accession>A0AAN7UL56</accession>
<comment type="caution">
    <text evidence="3">The sequence shown here is derived from an EMBL/GenBank/DDBJ whole genome shotgun (WGS) entry which is preliminary data.</text>
</comment>
<sequence>MVKAAPLFATILCRWLGKLAMPIGDALSAAAGGILGEIGNDYGERQHQSGRQWRRKFSKNETGTEPEDETGRRGDERGVVCVCV</sequence>
<feature type="chain" id="PRO_5043012164" evidence="2">
    <location>
        <begin position="21"/>
        <end position="84"/>
    </location>
</feature>
<evidence type="ECO:0000256" key="2">
    <source>
        <dbReference type="SAM" id="SignalP"/>
    </source>
</evidence>
<evidence type="ECO:0000256" key="1">
    <source>
        <dbReference type="SAM" id="MobiDB-lite"/>
    </source>
</evidence>
<name>A0AAN7UL56_9PEZI</name>